<accession>A0A6A5ZSA6</accession>
<dbReference type="EMBL" id="ML977311">
    <property type="protein sequence ID" value="KAF2122136.1"/>
    <property type="molecule type" value="Genomic_DNA"/>
</dbReference>
<dbReference type="AlphaFoldDB" id="A0A6A5ZSA6"/>
<dbReference type="Proteomes" id="UP000799770">
    <property type="component" value="Unassembled WGS sequence"/>
</dbReference>
<name>A0A6A5ZSA6_9PLEO</name>
<organism evidence="1 2">
    <name type="scientific">Lophiotrema nucula</name>
    <dbReference type="NCBI Taxonomy" id="690887"/>
    <lineage>
        <taxon>Eukaryota</taxon>
        <taxon>Fungi</taxon>
        <taxon>Dikarya</taxon>
        <taxon>Ascomycota</taxon>
        <taxon>Pezizomycotina</taxon>
        <taxon>Dothideomycetes</taxon>
        <taxon>Pleosporomycetidae</taxon>
        <taxon>Pleosporales</taxon>
        <taxon>Lophiotremataceae</taxon>
        <taxon>Lophiotrema</taxon>
    </lineage>
</organism>
<protein>
    <submittedName>
        <fullName evidence="1">Uncharacterized protein</fullName>
    </submittedName>
</protein>
<sequence length="202" mass="23097">MWTKTGQRLFYRPVARYAFDVSVLHVHASPTGSERRNELQREQFSAWLQSMRLRDEDSRACRISIGFVSWPRDIGTVTTSYPMPHCEPSAGWMELWPYCCSFADCIVYYISPRRVPFRAFGQPQSNNIIFSIDPNPRVVVCLFHTPVASRVVGRWRFGHQQGTALSIDNMSPLGANIHNEAKPCAPFLMAAPLAQNRTWFAD</sequence>
<gene>
    <name evidence="1" type="ORF">BDV96DRAFT_137539</name>
</gene>
<evidence type="ECO:0000313" key="2">
    <source>
        <dbReference type="Proteomes" id="UP000799770"/>
    </source>
</evidence>
<keyword evidence="2" id="KW-1185">Reference proteome</keyword>
<proteinExistence type="predicted"/>
<evidence type="ECO:0000313" key="1">
    <source>
        <dbReference type="EMBL" id="KAF2122136.1"/>
    </source>
</evidence>
<reference evidence="1" key="1">
    <citation type="journal article" date="2020" name="Stud. Mycol.">
        <title>101 Dothideomycetes genomes: a test case for predicting lifestyles and emergence of pathogens.</title>
        <authorList>
            <person name="Haridas S."/>
            <person name="Albert R."/>
            <person name="Binder M."/>
            <person name="Bloem J."/>
            <person name="Labutti K."/>
            <person name="Salamov A."/>
            <person name="Andreopoulos B."/>
            <person name="Baker S."/>
            <person name="Barry K."/>
            <person name="Bills G."/>
            <person name="Bluhm B."/>
            <person name="Cannon C."/>
            <person name="Castanera R."/>
            <person name="Culley D."/>
            <person name="Daum C."/>
            <person name="Ezra D."/>
            <person name="Gonzalez J."/>
            <person name="Henrissat B."/>
            <person name="Kuo A."/>
            <person name="Liang C."/>
            <person name="Lipzen A."/>
            <person name="Lutzoni F."/>
            <person name="Magnuson J."/>
            <person name="Mondo S."/>
            <person name="Nolan M."/>
            <person name="Ohm R."/>
            <person name="Pangilinan J."/>
            <person name="Park H.-J."/>
            <person name="Ramirez L."/>
            <person name="Alfaro M."/>
            <person name="Sun H."/>
            <person name="Tritt A."/>
            <person name="Yoshinaga Y."/>
            <person name="Zwiers L.-H."/>
            <person name="Turgeon B."/>
            <person name="Goodwin S."/>
            <person name="Spatafora J."/>
            <person name="Crous P."/>
            <person name="Grigoriev I."/>
        </authorList>
    </citation>
    <scope>NUCLEOTIDE SEQUENCE</scope>
    <source>
        <strain evidence="1">CBS 627.86</strain>
    </source>
</reference>